<comment type="caution">
    <text evidence="1">The sequence shown here is derived from an EMBL/GenBank/DDBJ whole genome shotgun (WGS) entry which is preliminary data.</text>
</comment>
<dbReference type="AlphaFoldDB" id="A0A125W486"/>
<dbReference type="Proteomes" id="UP000004846">
    <property type="component" value="Unassembled WGS sequence"/>
</dbReference>
<organism evidence="1 2">
    <name type="scientific">Enterococcus faecalis TX4248</name>
    <dbReference type="NCBI Taxonomy" id="749495"/>
    <lineage>
        <taxon>Bacteria</taxon>
        <taxon>Bacillati</taxon>
        <taxon>Bacillota</taxon>
        <taxon>Bacilli</taxon>
        <taxon>Lactobacillales</taxon>
        <taxon>Enterococcaceae</taxon>
        <taxon>Enterococcus</taxon>
    </lineage>
</organism>
<gene>
    <name evidence="1" type="ORF">HMPREF9498_02292</name>
</gene>
<evidence type="ECO:0000313" key="1">
    <source>
        <dbReference type="EMBL" id="EFM82104.1"/>
    </source>
</evidence>
<protein>
    <submittedName>
        <fullName evidence="1">Uncharacterized protein</fullName>
    </submittedName>
</protein>
<dbReference type="HOGENOM" id="CLU_3215836_0_0_9"/>
<sequence>MLFYKKQFSQQLSEVFLKNLMGIFLENWLKFPFLLEKTIGLFTR</sequence>
<proteinExistence type="predicted"/>
<evidence type="ECO:0000313" key="2">
    <source>
        <dbReference type="Proteomes" id="UP000004846"/>
    </source>
</evidence>
<reference evidence="1 2" key="1">
    <citation type="submission" date="2010-07" db="EMBL/GenBank/DDBJ databases">
        <authorList>
            <person name="Sid Ahmed O."/>
        </authorList>
    </citation>
    <scope>NUCLEOTIDE SEQUENCE [LARGE SCALE GENOMIC DNA]</scope>
    <source>
        <strain evidence="1 2">TX4248</strain>
    </source>
</reference>
<name>A0A125W486_ENTFL</name>
<accession>A0A125W486</accession>
<dbReference type="EMBL" id="AEBR01000077">
    <property type="protein sequence ID" value="EFM82104.1"/>
    <property type="molecule type" value="Genomic_DNA"/>
</dbReference>